<keyword evidence="2" id="KW-1185">Reference proteome</keyword>
<dbReference type="EMBL" id="CP124616">
    <property type="protein sequence ID" value="WGW03954.1"/>
    <property type="molecule type" value="Genomic_DNA"/>
</dbReference>
<sequence length="159" mass="18222">MSDDWIYFVPKSPRHVPSKKETKAALNLLEEMMPDADEVEIVRTEGIQFFNCGGNFQSVACPHCRAALDLDWWGRTMSSDYDEKTGFRLKKRKMPCCSKFLPCFSKFASLDELIYDFHQAFGCFAFSVMNPNIGEMSEDAVKKIEMAMGCEVSIVYKHM</sequence>
<proteinExistence type="predicted"/>
<name>A0ABY8QHD8_9RHOB</name>
<evidence type="ECO:0000313" key="1">
    <source>
        <dbReference type="EMBL" id="WGW03954.1"/>
    </source>
</evidence>
<dbReference type="Proteomes" id="UP001241605">
    <property type="component" value="Chromosome"/>
</dbReference>
<organism evidence="1 2">
    <name type="scientific">Tropicibacter oceani</name>
    <dbReference type="NCBI Taxonomy" id="3058420"/>
    <lineage>
        <taxon>Bacteria</taxon>
        <taxon>Pseudomonadati</taxon>
        <taxon>Pseudomonadota</taxon>
        <taxon>Alphaproteobacteria</taxon>
        <taxon>Rhodobacterales</taxon>
        <taxon>Roseobacteraceae</taxon>
        <taxon>Tropicibacter</taxon>
    </lineage>
</organism>
<accession>A0ABY8QHD8</accession>
<protein>
    <submittedName>
        <fullName evidence="1">Uncharacterized protein</fullName>
    </submittedName>
</protein>
<dbReference type="RefSeq" id="WP_282300584.1">
    <property type="nucleotide sequence ID" value="NZ_CP124616.1"/>
</dbReference>
<evidence type="ECO:0000313" key="2">
    <source>
        <dbReference type="Proteomes" id="UP001241605"/>
    </source>
</evidence>
<gene>
    <name evidence="1" type="ORF">QF118_18880</name>
</gene>
<reference evidence="1 2" key="1">
    <citation type="submission" date="2023-05" db="EMBL/GenBank/DDBJ databases">
        <title>YMD87, complete Genome.</title>
        <authorList>
            <person name="Zhang J."/>
            <person name="Xu X."/>
        </authorList>
    </citation>
    <scope>NUCLEOTIDE SEQUENCE [LARGE SCALE GENOMIC DNA]</scope>
    <source>
        <strain evidence="1 2">YMD87</strain>
    </source>
</reference>